<proteinExistence type="predicted"/>
<dbReference type="EMBL" id="BMND01000012">
    <property type="protein sequence ID" value="GGN47158.1"/>
    <property type="molecule type" value="Genomic_DNA"/>
</dbReference>
<protein>
    <submittedName>
        <fullName evidence="3">Uncharacterized protein</fullName>
    </submittedName>
</protein>
<dbReference type="GeneID" id="301549006"/>
<accession>A0ABQ2JK44</accession>
<evidence type="ECO:0000256" key="2">
    <source>
        <dbReference type="SAM" id="SignalP"/>
    </source>
</evidence>
<organism evidence="3 4">
    <name type="scientific">Streptomyces kronopolitis</name>
    <dbReference type="NCBI Taxonomy" id="1612435"/>
    <lineage>
        <taxon>Bacteria</taxon>
        <taxon>Bacillati</taxon>
        <taxon>Actinomycetota</taxon>
        <taxon>Actinomycetes</taxon>
        <taxon>Kitasatosporales</taxon>
        <taxon>Streptomycetaceae</taxon>
        <taxon>Streptomyces</taxon>
    </lineage>
</organism>
<keyword evidence="4" id="KW-1185">Reference proteome</keyword>
<keyword evidence="2" id="KW-0732">Signal</keyword>
<comment type="caution">
    <text evidence="3">The sequence shown here is derived from an EMBL/GenBank/DDBJ whole genome shotgun (WGS) entry which is preliminary data.</text>
</comment>
<evidence type="ECO:0000313" key="3">
    <source>
        <dbReference type="EMBL" id="GGN47158.1"/>
    </source>
</evidence>
<feature type="signal peptide" evidence="2">
    <location>
        <begin position="1"/>
        <end position="31"/>
    </location>
</feature>
<name>A0ABQ2JK44_9ACTN</name>
<dbReference type="RefSeq" id="WP_189098648.1">
    <property type="nucleotide sequence ID" value="NZ_BMND01000012.1"/>
</dbReference>
<dbReference type="Proteomes" id="UP000600080">
    <property type="component" value="Unassembled WGS sequence"/>
</dbReference>
<evidence type="ECO:0000313" key="4">
    <source>
        <dbReference type="Proteomes" id="UP000600080"/>
    </source>
</evidence>
<feature type="region of interest" description="Disordered" evidence="1">
    <location>
        <begin position="32"/>
        <end position="81"/>
    </location>
</feature>
<sequence length="81" mass="8247">MRHRNDKLRSLIAGASAGLVLGLLGTVPAQAASERQIPSHSHPCEDAPVSWHAHDDNSGAPVLKGGRARPAAVTVPPGSAG</sequence>
<evidence type="ECO:0000256" key="1">
    <source>
        <dbReference type="SAM" id="MobiDB-lite"/>
    </source>
</evidence>
<gene>
    <name evidence="3" type="ORF">GCM10012285_32600</name>
</gene>
<feature type="chain" id="PRO_5047126005" evidence="2">
    <location>
        <begin position="32"/>
        <end position="81"/>
    </location>
</feature>
<reference evidence="4" key="1">
    <citation type="journal article" date="2019" name="Int. J. Syst. Evol. Microbiol.">
        <title>The Global Catalogue of Microorganisms (GCM) 10K type strain sequencing project: providing services to taxonomists for standard genome sequencing and annotation.</title>
        <authorList>
            <consortium name="The Broad Institute Genomics Platform"/>
            <consortium name="The Broad Institute Genome Sequencing Center for Infectious Disease"/>
            <person name="Wu L."/>
            <person name="Ma J."/>
        </authorList>
    </citation>
    <scope>NUCLEOTIDE SEQUENCE [LARGE SCALE GENOMIC DNA]</scope>
    <source>
        <strain evidence="4">CGMCC 4.7323</strain>
    </source>
</reference>